<name>A0A932CQS5_UNCTE</name>
<comment type="similarity">
    <text evidence="4">Belongs to the trans-sulfuration enzymes family.</text>
</comment>
<dbReference type="PANTHER" id="PTHR11808:SF80">
    <property type="entry name" value="CYSTATHIONINE GAMMA-LYASE"/>
    <property type="match status" value="1"/>
</dbReference>
<dbReference type="GO" id="GO:0019346">
    <property type="term" value="P:transsulfuration"/>
    <property type="evidence" value="ECO:0007669"/>
    <property type="project" value="InterPro"/>
</dbReference>
<dbReference type="Proteomes" id="UP000769766">
    <property type="component" value="Unassembled WGS sequence"/>
</dbReference>
<sequence length="436" mass="48800">MGKQNRRNRNKEEYSIRTHLIHGNYESKKWDYDHHVIPPITSSTTYRLGSTHRGATGFVEFAQDESGKARHVPIYIYDRLDEPSRGMLEENLAYAEGGEIAITFATGMAAISAALGVTVAAGEEIVAHQILYGCTFSLLTNWLPRYGIQTRFCNLTVEGALEEAITEKTRAVYLETPANPNLQMIDIARVHQTLEAINARRPESQRIWMIVDNTFATPYCQRPLQFGADIVVHSLTKDIGGFGTDMGGAVIAPRKLYSHLVLYRKDFGGVLASKSAWSFLVYGLPTLATRMVNQQKSALRVARFLEEHPKVARVFYPGLESFPQYELARRQMVSYDGKFAPGSMIYFLLKEDGNEENAAAEQLMDYLADHSYTITLAVSLGQIKTLIENPFSMSHSSLPPEEQRLRGIDAGGIRLSVGLEDWQDIIEDLGQALDEV</sequence>
<dbReference type="InterPro" id="IPR015421">
    <property type="entry name" value="PyrdxlP-dep_Trfase_major"/>
</dbReference>
<dbReference type="CDD" id="cd00614">
    <property type="entry name" value="CGS_like"/>
    <property type="match status" value="1"/>
</dbReference>
<dbReference type="InterPro" id="IPR000277">
    <property type="entry name" value="Cys/Met-Metab_PyrdxlP-dep_enz"/>
</dbReference>
<keyword evidence="2 3" id="KW-0663">Pyridoxal phosphate</keyword>
<comment type="cofactor">
    <cofactor evidence="1 4">
        <name>pyridoxal 5'-phosphate</name>
        <dbReference type="ChEBI" id="CHEBI:597326"/>
    </cofactor>
</comment>
<evidence type="ECO:0000256" key="2">
    <source>
        <dbReference type="ARBA" id="ARBA00022898"/>
    </source>
</evidence>
<dbReference type="Gene3D" id="3.40.640.10">
    <property type="entry name" value="Type I PLP-dependent aspartate aminotransferase-like (Major domain)"/>
    <property type="match status" value="1"/>
</dbReference>
<gene>
    <name evidence="5" type="ORF">HYY20_12965</name>
</gene>
<evidence type="ECO:0000256" key="3">
    <source>
        <dbReference type="PIRSR" id="PIRSR001434-2"/>
    </source>
</evidence>
<dbReference type="GO" id="GO:0016846">
    <property type="term" value="F:carbon-sulfur lyase activity"/>
    <property type="evidence" value="ECO:0007669"/>
    <property type="project" value="TreeGrafter"/>
</dbReference>
<dbReference type="GO" id="GO:0030170">
    <property type="term" value="F:pyridoxal phosphate binding"/>
    <property type="evidence" value="ECO:0007669"/>
    <property type="project" value="InterPro"/>
</dbReference>
<dbReference type="PANTHER" id="PTHR11808">
    <property type="entry name" value="TRANS-SULFURATION ENZYME FAMILY MEMBER"/>
    <property type="match status" value="1"/>
</dbReference>
<dbReference type="AlphaFoldDB" id="A0A932CQS5"/>
<proteinExistence type="inferred from homology"/>
<dbReference type="GO" id="GO:0005737">
    <property type="term" value="C:cytoplasm"/>
    <property type="evidence" value="ECO:0007669"/>
    <property type="project" value="TreeGrafter"/>
</dbReference>
<dbReference type="EMBL" id="JACPRF010000394">
    <property type="protein sequence ID" value="MBI2877778.1"/>
    <property type="molecule type" value="Genomic_DNA"/>
</dbReference>
<dbReference type="InterPro" id="IPR015422">
    <property type="entry name" value="PyrdxlP-dep_Trfase_small"/>
</dbReference>
<dbReference type="Gene3D" id="3.90.1150.10">
    <property type="entry name" value="Aspartate Aminotransferase, domain 1"/>
    <property type="match status" value="1"/>
</dbReference>
<organism evidence="5 6">
    <name type="scientific">Tectimicrobiota bacterium</name>
    <dbReference type="NCBI Taxonomy" id="2528274"/>
    <lineage>
        <taxon>Bacteria</taxon>
        <taxon>Pseudomonadati</taxon>
        <taxon>Nitrospinota/Tectimicrobiota group</taxon>
        <taxon>Candidatus Tectimicrobiota</taxon>
    </lineage>
</organism>
<comment type="caution">
    <text evidence="5">The sequence shown here is derived from an EMBL/GenBank/DDBJ whole genome shotgun (WGS) entry which is preliminary data.</text>
</comment>
<dbReference type="InterPro" id="IPR015424">
    <property type="entry name" value="PyrdxlP-dep_Trfase"/>
</dbReference>
<dbReference type="FunFam" id="3.40.640.10:FF:000046">
    <property type="entry name" value="Cystathionine gamma-lyase"/>
    <property type="match status" value="1"/>
</dbReference>
<dbReference type="PIRSF" id="PIRSF001434">
    <property type="entry name" value="CGS"/>
    <property type="match status" value="1"/>
</dbReference>
<dbReference type="Pfam" id="PF01053">
    <property type="entry name" value="Cys_Met_Meta_PP"/>
    <property type="match status" value="1"/>
</dbReference>
<keyword evidence="5" id="KW-0032">Aminotransferase</keyword>
<evidence type="ECO:0000313" key="6">
    <source>
        <dbReference type="Proteomes" id="UP000769766"/>
    </source>
</evidence>
<evidence type="ECO:0000256" key="4">
    <source>
        <dbReference type="RuleBase" id="RU362118"/>
    </source>
</evidence>
<evidence type="ECO:0000256" key="1">
    <source>
        <dbReference type="ARBA" id="ARBA00001933"/>
    </source>
</evidence>
<keyword evidence="5" id="KW-0808">Transferase</keyword>
<dbReference type="GO" id="GO:0008483">
    <property type="term" value="F:transaminase activity"/>
    <property type="evidence" value="ECO:0007669"/>
    <property type="project" value="UniProtKB-KW"/>
</dbReference>
<reference evidence="5" key="1">
    <citation type="submission" date="2020-07" db="EMBL/GenBank/DDBJ databases">
        <title>Huge and variable diversity of episymbiotic CPR bacteria and DPANN archaea in groundwater ecosystems.</title>
        <authorList>
            <person name="He C.Y."/>
            <person name="Keren R."/>
            <person name="Whittaker M."/>
            <person name="Farag I.F."/>
            <person name="Doudna J."/>
            <person name="Cate J.H.D."/>
            <person name="Banfield J.F."/>
        </authorList>
    </citation>
    <scope>NUCLEOTIDE SEQUENCE</scope>
    <source>
        <strain evidence="5">NC_groundwater_672_Ag_B-0.1um_62_36</strain>
    </source>
</reference>
<feature type="modified residue" description="N6-(pyridoxal phosphate)lysine" evidence="3">
    <location>
        <position position="237"/>
    </location>
</feature>
<dbReference type="SUPFAM" id="SSF53383">
    <property type="entry name" value="PLP-dependent transferases"/>
    <property type="match status" value="1"/>
</dbReference>
<evidence type="ECO:0000313" key="5">
    <source>
        <dbReference type="EMBL" id="MBI2877778.1"/>
    </source>
</evidence>
<accession>A0A932CQS5</accession>
<protein>
    <submittedName>
        <fullName evidence="5">Aminotransferase class I/II-fold pyridoxal phosphate-dependent enzyme</fullName>
    </submittedName>
</protein>